<reference evidence="3" key="1">
    <citation type="submission" date="2023-03" db="EMBL/GenBank/DDBJ databases">
        <title>Massive genome expansion in bonnet fungi (Mycena s.s.) driven by repeated elements and novel gene families across ecological guilds.</title>
        <authorList>
            <consortium name="Lawrence Berkeley National Laboratory"/>
            <person name="Harder C.B."/>
            <person name="Miyauchi S."/>
            <person name="Viragh M."/>
            <person name="Kuo A."/>
            <person name="Thoen E."/>
            <person name="Andreopoulos B."/>
            <person name="Lu D."/>
            <person name="Skrede I."/>
            <person name="Drula E."/>
            <person name="Henrissat B."/>
            <person name="Morin E."/>
            <person name="Kohler A."/>
            <person name="Barry K."/>
            <person name="LaButti K."/>
            <person name="Morin E."/>
            <person name="Salamov A."/>
            <person name="Lipzen A."/>
            <person name="Mereny Z."/>
            <person name="Hegedus B."/>
            <person name="Baldrian P."/>
            <person name="Stursova M."/>
            <person name="Weitz H."/>
            <person name="Taylor A."/>
            <person name="Grigoriev I.V."/>
            <person name="Nagy L.G."/>
            <person name="Martin F."/>
            <person name="Kauserud H."/>
        </authorList>
    </citation>
    <scope>NUCLEOTIDE SEQUENCE</scope>
    <source>
        <strain evidence="3">CBHHK173m</strain>
    </source>
</reference>
<organism evidence="3 4">
    <name type="scientific">Mycena belliarum</name>
    <dbReference type="NCBI Taxonomy" id="1033014"/>
    <lineage>
        <taxon>Eukaryota</taxon>
        <taxon>Fungi</taxon>
        <taxon>Dikarya</taxon>
        <taxon>Basidiomycota</taxon>
        <taxon>Agaricomycotina</taxon>
        <taxon>Agaricomycetes</taxon>
        <taxon>Agaricomycetidae</taxon>
        <taxon>Agaricales</taxon>
        <taxon>Marasmiineae</taxon>
        <taxon>Mycenaceae</taxon>
        <taxon>Mycena</taxon>
    </lineage>
</organism>
<sequence length="251" mass="25923">MSYARSSSLVHFDPFTAVSGRVRAVSRGNLPLLFADPAICQVTVQASSLLPSSSSPSPSPRTHTDKMVLFIATAALSLLALAAASPYPPRDASLRPRTNITDTDPQFPSSPPSCGPCQQNYQAIKLCVSVVPVMANFSSVISNPGSFINVISCACSEPFKSTFPQCIDCFQKTGQEALLNMPNPDAVIDGTNKVCALEAAIFGVGSTSSIVRVGDTTPTAGGGSSTPTNGAARKSLSGLLLGTALLAGVAW</sequence>
<keyword evidence="2" id="KW-0472">Membrane</keyword>
<evidence type="ECO:0000256" key="2">
    <source>
        <dbReference type="SAM" id="Phobius"/>
    </source>
</evidence>
<accession>A0AAD6U7Q9</accession>
<feature type="transmembrane region" description="Helical" evidence="2">
    <location>
        <begin position="67"/>
        <end position="87"/>
    </location>
</feature>
<dbReference type="Proteomes" id="UP001222325">
    <property type="component" value="Unassembled WGS sequence"/>
</dbReference>
<proteinExistence type="predicted"/>
<evidence type="ECO:0000256" key="1">
    <source>
        <dbReference type="SAM" id="MobiDB-lite"/>
    </source>
</evidence>
<protein>
    <submittedName>
        <fullName evidence="3">Uncharacterized protein</fullName>
    </submittedName>
</protein>
<dbReference type="AlphaFoldDB" id="A0AAD6U7Q9"/>
<keyword evidence="4" id="KW-1185">Reference proteome</keyword>
<keyword evidence="2" id="KW-0812">Transmembrane</keyword>
<gene>
    <name evidence="3" type="ORF">B0H15DRAFT_175437</name>
</gene>
<keyword evidence="2" id="KW-1133">Transmembrane helix</keyword>
<dbReference type="EMBL" id="JARJCN010000018">
    <property type="protein sequence ID" value="KAJ7092480.1"/>
    <property type="molecule type" value="Genomic_DNA"/>
</dbReference>
<feature type="region of interest" description="Disordered" evidence="1">
    <location>
        <begin position="88"/>
        <end position="114"/>
    </location>
</feature>
<name>A0AAD6U7Q9_9AGAR</name>
<evidence type="ECO:0000313" key="3">
    <source>
        <dbReference type="EMBL" id="KAJ7092480.1"/>
    </source>
</evidence>
<comment type="caution">
    <text evidence="3">The sequence shown here is derived from an EMBL/GenBank/DDBJ whole genome shotgun (WGS) entry which is preliminary data.</text>
</comment>
<evidence type="ECO:0000313" key="4">
    <source>
        <dbReference type="Proteomes" id="UP001222325"/>
    </source>
</evidence>